<dbReference type="AlphaFoldDB" id="A0A261U202"/>
<keyword evidence="2" id="KW-0378">Hydrolase</keyword>
<keyword evidence="3" id="KW-1185">Reference proteome</keyword>
<dbReference type="InterPro" id="IPR001375">
    <property type="entry name" value="Peptidase_S9_cat"/>
</dbReference>
<dbReference type="GO" id="GO:0008236">
    <property type="term" value="F:serine-type peptidase activity"/>
    <property type="evidence" value="ECO:0007669"/>
    <property type="project" value="InterPro"/>
</dbReference>
<dbReference type="Proteomes" id="UP000216885">
    <property type="component" value="Unassembled WGS sequence"/>
</dbReference>
<dbReference type="Gene3D" id="3.40.50.1820">
    <property type="entry name" value="alpha/beta hydrolase"/>
    <property type="match status" value="1"/>
</dbReference>
<dbReference type="GO" id="GO:0006508">
    <property type="term" value="P:proteolysis"/>
    <property type="evidence" value="ECO:0007669"/>
    <property type="project" value="InterPro"/>
</dbReference>
<organism evidence="2 3">
    <name type="scientific">Bordetella genomosp. 4</name>
    <dbReference type="NCBI Taxonomy" id="463044"/>
    <lineage>
        <taxon>Bacteria</taxon>
        <taxon>Pseudomonadati</taxon>
        <taxon>Pseudomonadota</taxon>
        <taxon>Betaproteobacteria</taxon>
        <taxon>Burkholderiales</taxon>
        <taxon>Alcaligenaceae</taxon>
        <taxon>Bordetella</taxon>
    </lineage>
</organism>
<proteinExistence type="predicted"/>
<accession>A0A261U202</accession>
<dbReference type="EMBL" id="NEVQ01000013">
    <property type="protein sequence ID" value="OZI55994.1"/>
    <property type="molecule type" value="Genomic_DNA"/>
</dbReference>
<dbReference type="SUPFAM" id="SSF53474">
    <property type="entry name" value="alpha/beta-Hydrolases"/>
    <property type="match status" value="1"/>
</dbReference>
<evidence type="ECO:0000313" key="2">
    <source>
        <dbReference type="EMBL" id="OZI55994.1"/>
    </source>
</evidence>
<name>A0A261U202_9BORD</name>
<dbReference type="PANTHER" id="PTHR22946:SF5">
    <property type="entry name" value="PEPTIDASE S9 PROLYL OLIGOPEPTIDASE CATALYTIC DOMAIN-CONTAINING PROTEIN"/>
    <property type="match status" value="1"/>
</dbReference>
<feature type="domain" description="Peptidase S9 prolyl oligopeptidase catalytic" evidence="1">
    <location>
        <begin position="47"/>
        <end position="239"/>
    </location>
</feature>
<comment type="caution">
    <text evidence="2">The sequence shown here is derived from an EMBL/GenBank/DDBJ whole genome shotgun (WGS) entry which is preliminary data.</text>
</comment>
<dbReference type="Pfam" id="PF00326">
    <property type="entry name" value="Peptidase_S9"/>
    <property type="match status" value="1"/>
</dbReference>
<dbReference type="InterPro" id="IPR050261">
    <property type="entry name" value="FrsA_esterase"/>
</dbReference>
<reference evidence="2 3" key="1">
    <citation type="submission" date="2017-05" db="EMBL/GenBank/DDBJ databases">
        <title>Complete and WGS of Bordetella genogroups.</title>
        <authorList>
            <person name="Spilker T."/>
            <person name="LiPuma J."/>
        </authorList>
    </citation>
    <scope>NUCLEOTIDE SEQUENCE [LARGE SCALE GENOMIC DNA]</scope>
    <source>
        <strain evidence="2 3">AU9919</strain>
    </source>
</reference>
<gene>
    <name evidence="2" type="ORF">CAL20_11095</name>
</gene>
<dbReference type="PANTHER" id="PTHR22946">
    <property type="entry name" value="DIENELACTONE HYDROLASE DOMAIN-CONTAINING PROTEIN-RELATED"/>
    <property type="match status" value="1"/>
</dbReference>
<sequence length="255" mass="28025">MVAHSDAIDIKVADDVLAGTLLTPKSKIPGILFIHGWGGDQAFDLKRAAGIAGLGCVCLTFDLRGHAANETQREHVSRDDNLHDVMAAYDRLVAHPAVETGEIAVVGSSYGAYLASILTELRKVRWLALHVPALYLDDEWFKPKHQLNREVLRAYRSDYVAPESNRALSACTTFPGDVLIVESEQDDYIPHSTIMSYRSAFRRAHSMTHRIIDGADHALTQKTAQRAYTSVLVNWITEMVMGARTGTTPSLTGAP</sequence>
<dbReference type="InterPro" id="IPR029058">
    <property type="entry name" value="AB_hydrolase_fold"/>
</dbReference>
<dbReference type="RefSeq" id="WP_094837878.1">
    <property type="nucleotide sequence ID" value="NZ_NEVQ01000013.1"/>
</dbReference>
<evidence type="ECO:0000313" key="3">
    <source>
        <dbReference type="Proteomes" id="UP000216885"/>
    </source>
</evidence>
<protein>
    <submittedName>
        <fullName evidence="2">Alpha/beta hydrolase</fullName>
    </submittedName>
</protein>
<evidence type="ECO:0000259" key="1">
    <source>
        <dbReference type="Pfam" id="PF00326"/>
    </source>
</evidence>